<organism evidence="1 2">
    <name type="scientific">Deinococcus petrolearius</name>
    <dbReference type="NCBI Taxonomy" id="1751295"/>
    <lineage>
        <taxon>Bacteria</taxon>
        <taxon>Thermotogati</taxon>
        <taxon>Deinococcota</taxon>
        <taxon>Deinococci</taxon>
        <taxon>Deinococcales</taxon>
        <taxon>Deinococcaceae</taxon>
        <taxon>Deinococcus</taxon>
    </lineage>
</organism>
<evidence type="ECO:0000313" key="2">
    <source>
        <dbReference type="Proteomes" id="UP001595979"/>
    </source>
</evidence>
<evidence type="ECO:0000313" key="1">
    <source>
        <dbReference type="EMBL" id="MFC5849485.1"/>
    </source>
</evidence>
<gene>
    <name evidence="1" type="ORF">ACFPQ6_14320</name>
</gene>
<keyword evidence="2" id="KW-1185">Reference proteome</keyword>
<dbReference type="InterPro" id="IPR024524">
    <property type="entry name" value="DUF3800"/>
</dbReference>
<dbReference type="Proteomes" id="UP001595979">
    <property type="component" value="Unassembled WGS sequence"/>
</dbReference>
<reference evidence="2" key="1">
    <citation type="journal article" date="2019" name="Int. J. Syst. Evol. Microbiol.">
        <title>The Global Catalogue of Microorganisms (GCM) 10K type strain sequencing project: providing services to taxonomists for standard genome sequencing and annotation.</title>
        <authorList>
            <consortium name="The Broad Institute Genomics Platform"/>
            <consortium name="The Broad Institute Genome Sequencing Center for Infectious Disease"/>
            <person name="Wu L."/>
            <person name="Ma J."/>
        </authorList>
    </citation>
    <scope>NUCLEOTIDE SEQUENCE [LARGE SCALE GENOMIC DNA]</scope>
    <source>
        <strain evidence="2">CGMCC 1.15053</strain>
    </source>
</reference>
<dbReference type="Pfam" id="PF12686">
    <property type="entry name" value="DUF3800"/>
    <property type="match status" value="1"/>
</dbReference>
<comment type="caution">
    <text evidence="1">The sequence shown here is derived from an EMBL/GenBank/DDBJ whole genome shotgun (WGS) entry which is preliminary data.</text>
</comment>
<dbReference type="EMBL" id="JBHSOH010000020">
    <property type="protein sequence ID" value="MFC5849485.1"/>
    <property type="molecule type" value="Genomic_DNA"/>
</dbReference>
<name>A0ABW1DLG6_9DEIO</name>
<accession>A0ABW1DLG6</accession>
<dbReference type="RefSeq" id="WP_380050679.1">
    <property type="nucleotide sequence ID" value="NZ_JBHSOH010000020.1"/>
</dbReference>
<proteinExistence type="predicted"/>
<sequence length="349" mass="40418">MHIYIDESEMEGNILLGAILVPDRHRYALERRLNDLRRRMLREMQILGYPILDSAQAALDRTSRQRTERVRLSAGGLPEIHAAELWAGDQVFWQQRDGTDALFHRHLQWLRAALDLMDGFGITYHTNSLTAVQERGKLTDREGDVFARLQPVLTKDISAKKFRKLQDDPFVRMLFGLMQALEQQGRGEGWTYQLVCDRGKKNEMFKTFETFETLKQHGRWRNLISTDFQDSSENALLQLCDAVTYVHAKARWLPAEHRHKALAQQLYRRSLRGQLSKGTADYFSNQDYNFADIVQANATKSSFAIGFRGAENTCPPHKRNGLKNNHFRWIAVRWAEVCIRCGRTTPPGW</sequence>
<protein>
    <submittedName>
        <fullName evidence="1">DUF3800 domain-containing protein</fullName>
    </submittedName>
</protein>